<name>A0ABY6NZN9_9NOCA</name>
<dbReference type="RefSeq" id="WP_265382540.1">
    <property type="nucleotide sequence ID" value="NZ_CP110615.1"/>
</dbReference>
<evidence type="ECO:0000256" key="3">
    <source>
        <dbReference type="ARBA" id="ARBA00023163"/>
    </source>
</evidence>
<organism evidence="6 7">
    <name type="scientific">Rhodococcus antarcticus</name>
    <dbReference type="NCBI Taxonomy" id="2987751"/>
    <lineage>
        <taxon>Bacteria</taxon>
        <taxon>Bacillati</taxon>
        <taxon>Actinomycetota</taxon>
        <taxon>Actinomycetes</taxon>
        <taxon>Mycobacteriales</taxon>
        <taxon>Nocardiaceae</taxon>
        <taxon>Rhodococcus</taxon>
    </lineage>
</organism>
<evidence type="ECO:0000256" key="1">
    <source>
        <dbReference type="ARBA" id="ARBA00023015"/>
    </source>
</evidence>
<dbReference type="CDD" id="cd00090">
    <property type="entry name" value="HTH_ARSR"/>
    <property type="match status" value="1"/>
</dbReference>
<dbReference type="InterPro" id="IPR036390">
    <property type="entry name" value="WH_DNA-bd_sf"/>
</dbReference>
<keyword evidence="7" id="KW-1185">Reference proteome</keyword>
<dbReference type="PROSITE" id="PS01117">
    <property type="entry name" value="HTH_MARR_1"/>
    <property type="match status" value="1"/>
</dbReference>
<dbReference type="PANTHER" id="PTHR39515:SF2">
    <property type="entry name" value="HTH-TYPE TRANSCRIPTIONAL REGULATOR RV0880"/>
    <property type="match status" value="1"/>
</dbReference>
<dbReference type="SUPFAM" id="SSF46785">
    <property type="entry name" value="Winged helix' DNA-binding domain"/>
    <property type="match status" value="1"/>
</dbReference>
<dbReference type="PROSITE" id="PS50995">
    <property type="entry name" value="HTH_MARR_2"/>
    <property type="match status" value="1"/>
</dbReference>
<dbReference type="EMBL" id="CP110615">
    <property type="protein sequence ID" value="UZJ24433.1"/>
    <property type="molecule type" value="Genomic_DNA"/>
</dbReference>
<dbReference type="InterPro" id="IPR023187">
    <property type="entry name" value="Tscrpt_reg_MarR-type_CS"/>
</dbReference>
<dbReference type="Proteomes" id="UP001164965">
    <property type="component" value="Chromosome"/>
</dbReference>
<sequence length="186" mass="20087">MSLSTTEPTVTEPTVTEPTGIGDDGVDGSEQLGDELVRLLKVMERTAAQVAARRGDDVDKAAFSVLHRLVHDGPQRSGALAEALLADPSTISRHVAQLVALGYVHREADPDDGRATVLAATTTGTEWAHTHRRRRNAAMATVVADWSTQDRSALTTLLARFTTDFEHHRPQMLAAREQVLGTEGES</sequence>
<dbReference type="InterPro" id="IPR000835">
    <property type="entry name" value="HTH_MarR-typ"/>
</dbReference>
<dbReference type="InterPro" id="IPR052526">
    <property type="entry name" value="HTH-type_Bedaq_tolerance"/>
</dbReference>
<gene>
    <name evidence="6" type="ORF">RHODO2019_15000</name>
</gene>
<dbReference type="PANTHER" id="PTHR39515">
    <property type="entry name" value="CONSERVED PROTEIN"/>
    <property type="match status" value="1"/>
</dbReference>
<dbReference type="Pfam" id="PF12802">
    <property type="entry name" value="MarR_2"/>
    <property type="match status" value="1"/>
</dbReference>
<dbReference type="Gene3D" id="1.10.10.10">
    <property type="entry name" value="Winged helix-like DNA-binding domain superfamily/Winged helix DNA-binding domain"/>
    <property type="match status" value="1"/>
</dbReference>
<evidence type="ECO:0000256" key="4">
    <source>
        <dbReference type="SAM" id="MobiDB-lite"/>
    </source>
</evidence>
<dbReference type="InterPro" id="IPR036388">
    <property type="entry name" value="WH-like_DNA-bd_sf"/>
</dbReference>
<reference evidence="6" key="1">
    <citation type="submission" date="2022-10" db="EMBL/GenBank/DDBJ databases">
        <title>Rhodococcus sp.75.</title>
        <authorList>
            <person name="Sun M."/>
        </authorList>
    </citation>
    <scope>NUCLEOTIDE SEQUENCE</scope>
    <source>
        <strain evidence="6">75</strain>
    </source>
</reference>
<feature type="domain" description="HTH marR-type" evidence="5">
    <location>
        <begin position="29"/>
        <end position="163"/>
    </location>
</feature>
<keyword evidence="1" id="KW-0805">Transcription regulation</keyword>
<accession>A0ABY6NZN9</accession>
<feature type="region of interest" description="Disordered" evidence="4">
    <location>
        <begin position="1"/>
        <end position="28"/>
    </location>
</feature>
<protein>
    <submittedName>
        <fullName evidence="6">MarR family winged helix-turn-helix transcriptional regulator</fullName>
    </submittedName>
</protein>
<evidence type="ECO:0000313" key="7">
    <source>
        <dbReference type="Proteomes" id="UP001164965"/>
    </source>
</evidence>
<proteinExistence type="predicted"/>
<feature type="compositionally biased region" description="Low complexity" evidence="4">
    <location>
        <begin position="1"/>
        <end position="19"/>
    </location>
</feature>
<evidence type="ECO:0000313" key="6">
    <source>
        <dbReference type="EMBL" id="UZJ24433.1"/>
    </source>
</evidence>
<evidence type="ECO:0000259" key="5">
    <source>
        <dbReference type="PROSITE" id="PS50995"/>
    </source>
</evidence>
<dbReference type="InterPro" id="IPR011991">
    <property type="entry name" value="ArsR-like_HTH"/>
</dbReference>
<keyword evidence="2" id="KW-0238">DNA-binding</keyword>
<evidence type="ECO:0000256" key="2">
    <source>
        <dbReference type="ARBA" id="ARBA00023125"/>
    </source>
</evidence>
<dbReference type="SMART" id="SM00347">
    <property type="entry name" value="HTH_MARR"/>
    <property type="match status" value="1"/>
</dbReference>
<keyword evidence="3" id="KW-0804">Transcription</keyword>